<feature type="domain" description="Helicase ATP-binding" evidence="13">
    <location>
        <begin position="92"/>
        <end position="252"/>
    </location>
</feature>
<evidence type="ECO:0000256" key="8">
    <source>
        <dbReference type="ARBA" id="ARBA00022927"/>
    </source>
</evidence>
<feature type="binding site" evidence="12">
    <location>
        <position position="497"/>
    </location>
    <ligand>
        <name>ATP</name>
        <dbReference type="ChEBI" id="CHEBI:30616"/>
    </ligand>
</feature>
<organism evidence="16 17">
    <name type="scientific">Nocardiopsis rhodophaea</name>
    <dbReference type="NCBI Taxonomy" id="280238"/>
    <lineage>
        <taxon>Bacteria</taxon>
        <taxon>Bacillati</taxon>
        <taxon>Actinomycetota</taxon>
        <taxon>Actinomycetes</taxon>
        <taxon>Streptosporangiales</taxon>
        <taxon>Nocardiopsidaceae</taxon>
        <taxon>Nocardiopsis</taxon>
    </lineage>
</organism>
<evidence type="ECO:0000256" key="6">
    <source>
        <dbReference type="ARBA" id="ARBA00022741"/>
    </source>
</evidence>
<dbReference type="PANTHER" id="PTHR30612">
    <property type="entry name" value="SECA INNER MEMBRANE COMPONENT OF SEC PROTEIN SECRETION SYSTEM"/>
    <property type="match status" value="1"/>
</dbReference>
<comment type="subcellular location">
    <subcellularLocation>
        <location evidence="12">Cell membrane</location>
        <topology evidence="12">Peripheral membrane protein</topology>
        <orientation evidence="12">Cytoplasmic side</orientation>
    </subcellularLocation>
    <subcellularLocation>
        <location evidence="12">Cytoplasm</location>
    </subcellularLocation>
    <subcellularLocation>
        <location evidence="1">Membrane</location>
        <topology evidence="1">Peripheral membrane protein</topology>
    </subcellularLocation>
    <text evidence="12">Distribution is 50-50.</text>
</comment>
<feature type="binding site" evidence="12">
    <location>
        <begin position="108"/>
        <end position="112"/>
    </location>
    <ligand>
        <name>ATP</name>
        <dbReference type="ChEBI" id="CHEBI:30616"/>
    </ligand>
</feature>
<evidence type="ECO:0000256" key="10">
    <source>
        <dbReference type="ARBA" id="ARBA00023010"/>
    </source>
</evidence>
<dbReference type="Proteomes" id="UP001501585">
    <property type="component" value="Unassembled WGS sequence"/>
</dbReference>
<keyword evidence="11 12" id="KW-0472">Membrane</keyword>
<comment type="subunit">
    <text evidence="12">Monomer and homodimer. Part of the essential Sec protein translocation apparatus which comprises SecA, SecYEG and auxiliary proteins SecDF. Other proteins may also be involved.</text>
</comment>
<evidence type="ECO:0000256" key="4">
    <source>
        <dbReference type="ARBA" id="ARBA00022475"/>
    </source>
</evidence>
<dbReference type="InterPro" id="IPR027417">
    <property type="entry name" value="P-loop_NTPase"/>
</dbReference>
<dbReference type="InterPro" id="IPR011116">
    <property type="entry name" value="SecA_Wing/Scaffold"/>
</dbReference>
<evidence type="ECO:0000256" key="7">
    <source>
        <dbReference type="ARBA" id="ARBA00022840"/>
    </source>
</evidence>
<evidence type="ECO:0000259" key="15">
    <source>
        <dbReference type="PROSITE" id="PS51196"/>
    </source>
</evidence>
<gene>
    <name evidence="16" type="primary">secA2_1</name>
    <name evidence="12" type="synonym">secA</name>
    <name evidence="16" type="ORF">GCM10009799_33530</name>
</gene>
<evidence type="ECO:0000256" key="11">
    <source>
        <dbReference type="ARBA" id="ARBA00023136"/>
    </source>
</evidence>
<dbReference type="EMBL" id="BAAAPC010000014">
    <property type="protein sequence ID" value="GAA2003708.1"/>
    <property type="molecule type" value="Genomic_DNA"/>
</dbReference>
<dbReference type="PROSITE" id="PS51194">
    <property type="entry name" value="HELICASE_CTER"/>
    <property type="match status" value="1"/>
</dbReference>
<sequence length="778" mass="86232">MVAFFDLHERVMRLLDRPGHVDMGRFQHVVKAASGLEPRMRELRDDELRRRAEVIRAASLDGTDPDPTELCALGREAARRALGERAFDVQLLGALGMLSGHVVEMATGEGKTLVGAMTAAGYALRGHRVHVMSVNDYLARRDAEWMRPVFEILGVSVSWVAQDSSWSERRDAYSRDVVYGSVSEFGFDVLRDRLREDTAQIVQPRPDVAIVDEADAVLVDEARVPLVLAGAAGEEDDGDTLIARIVAGLTPDLHYEVGEDGVVVNLTDAGLERVEEELGDLDLYTDAHADTLSRVNVALYAHALLRPDVDYIVRDGAVQLVSASRGRVALRQRWPDGLHAAVEAKERVASTGGAEVLDWMLIQALVGRYERVCGMSGTAMAACEQLREFYRLEVGKVPTNRPCIRDDQPDRVYATTTDKEEALVEHVAEVHASGRPVLIGTMDIAESERLAALLRREGIRPTVLNAKNDAEEARIIAEAGTFGAVTVSTQMAGRGTDIRLGGADGADHDRVAGVGGLHVVGSSRYYTRRLDDQLRGRAGRQGDPGSSVFFLSLDDELITRNVPDLRRPPRSAANGRLDDRRTKFTAEHAQRVAEGAHLDIHRTTWRYNQLLQIQRDEVLAHRDEIMLGPAAANQLAELRAERFSSLVDEVGEVVLDKASRVIFLFHLDQRWSEHLDYLSAMREGIHLRALGRESPLNAFHREAVAQFRPFFDDVRERAAATFDKAKIIADGLDTDAAGLNRPTSTWTYMVHDNPFGDPEERFLEFLGSIIRYSIRGKD</sequence>
<dbReference type="Pfam" id="PF21090">
    <property type="entry name" value="P-loop_SecA"/>
    <property type="match status" value="2"/>
</dbReference>
<dbReference type="PANTHER" id="PTHR30612:SF0">
    <property type="entry name" value="CHLOROPLAST PROTEIN-TRANSPORTING ATPASE"/>
    <property type="match status" value="1"/>
</dbReference>
<evidence type="ECO:0000259" key="13">
    <source>
        <dbReference type="PROSITE" id="PS51192"/>
    </source>
</evidence>
<dbReference type="Gene3D" id="3.90.1440.10">
    <property type="entry name" value="SecA, preprotein cross-linking domain"/>
    <property type="match status" value="1"/>
</dbReference>
<dbReference type="Gene3D" id="3.40.50.300">
    <property type="entry name" value="P-loop containing nucleotide triphosphate hydrolases"/>
    <property type="match status" value="3"/>
</dbReference>
<dbReference type="PROSITE" id="PS01312">
    <property type="entry name" value="SECA"/>
    <property type="match status" value="1"/>
</dbReference>
<keyword evidence="10 12" id="KW-0811">Translocation</keyword>
<dbReference type="InterPro" id="IPR001650">
    <property type="entry name" value="Helicase_C-like"/>
</dbReference>
<evidence type="ECO:0000259" key="14">
    <source>
        <dbReference type="PROSITE" id="PS51194"/>
    </source>
</evidence>
<dbReference type="SUPFAM" id="SSF52540">
    <property type="entry name" value="P-loop containing nucleoside triphosphate hydrolases"/>
    <property type="match status" value="2"/>
</dbReference>
<feature type="domain" description="Helicase C-terminal" evidence="14">
    <location>
        <begin position="422"/>
        <end position="581"/>
    </location>
</feature>
<dbReference type="InterPro" id="IPR026389">
    <property type="entry name" value="SecA_Actinobact-type"/>
</dbReference>
<dbReference type="InterPro" id="IPR044722">
    <property type="entry name" value="SecA_SF2_C"/>
</dbReference>
<dbReference type="SUPFAM" id="SSF81886">
    <property type="entry name" value="Helical scaffold and wing domains of SecA"/>
    <property type="match status" value="1"/>
</dbReference>
<evidence type="ECO:0000313" key="16">
    <source>
        <dbReference type="EMBL" id="GAA2003708.1"/>
    </source>
</evidence>
<dbReference type="InterPro" id="IPR036266">
    <property type="entry name" value="SecA_Wing/Scaffold_sf"/>
</dbReference>
<keyword evidence="17" id="KW-1185">Reference proteome</keyword>
<dbReference type="SUPFAM" id="SSF81767">
    <property type="entry name" value="Pre-protein crosslinking domain of SecA"/>
    <property type="match status" value="1"/>
</dbReference>
<accession>A0ABP5ENX1</accession>
<dbReference type="InterPro" id="IPR020937">
    <property type="entry name" value="SecA_CS"/>
</dbReference>
<proteinExistence type="inferred from homology"/>
<dbReference type="SMART" id="SM00958">
    <property type="entry name" value="SecA_PP_bind"/>
    <property type="match status" value="1"/>
</dbReference>
<comment type="function">
    <text evidence="12">Part of the Sec protein translocase complex. Interacts with the SecYEG preprotein conducting channel. Has a central role in coupling the hydrolysis of ATP to the transfer of proteins into and across the cell membrane, serving as an ATP-driven molecular motor driving the stepwise translocation of polypeptide chains across the membrane.</text>
</comment>
<evidence type="ECO:0000256" key="2">
    <source>
        <dbReference type="ARBA" id="ARBA00007650"/>
    </source>
</evidence>
<keyword evidence="7 12" id="KW-0067">ATP-binding</keyword>
<dbReference type="EC" id="7.4.2.8" evidence="12"/>
<comment type="catalytic activity">
    <reaction evidence="12">
        <text>ATP + H2O + cellular proteinSide 1 = ADP + phosphate + cellular proteinSide 2.</text>
        <dbReference type="EC" id="7.4.2.8"/>
    </reaction>
</comment>
<evidence type="ECO:0000256" key="9">
    <source>
        <dbReference type="ARBA" id="ARBA00022967"/>
    </source>
</evidence>
<evidence type="ECO:0000256" key="5">
    <source>
        <dbReference type="ARBA" id="ARBA00022490"/>
    </source>
</evidence>
<feature type="domain" description="SecA family profile" evidence="15">
    <location>
        <begin position="8"/>
        <end position="593"/>
    </location>
</feature>
<dbReference type="InterPro" id="IPR000185">
    <property type="entry name" value="SecA"/>
</dbReference>
<dbReference type="NCBIfam" id="TIGR04221">
    <property type="entry name" value="SecA2_Mycobac"/>
    <property type="match status" value="1"/>
</dbReference>
<feature type="binding site" evidence="12">
    <location>
        <position position="90"/>
    </location>
    <ligand>
        <name>ATP</name>
        <dbReference type="ChEBI" id="CHEBI:30616"/>
    </ligand>
</feature>
<evidence type="ECO:0000256" key="1">
    <source>
        <dbReference type="ARBA" id="ARBA00004170"/>
    </source>
</evidence>
<keyword evidence="5 12" id="KW-0963">Cytoplasm</keyword>
<keyword evidence="8 12" id="KW-0653">Protein transport</keyword>
<dbReference type="Pfam" id="PF07517">
    <property type="entry name" value="SecA_DEAD"/>
    <property type="match status" value="1"/>
</dbReference>
<keyword evidence="3 12" id="KW-0813">Transport</keyword>
<dbReference type="InterPro" id="IPR011130">
    <property type="entry name" value="SecA_preprotein_X-link_dom"/>
</dbReference>
<dbReference type="InterPro" id="IPR014001">
    <property type="entry name" value="Helicase_ATP-bd"/>
</dbReference>
<evidence type="ECO:0000313" key="17">
    <source>
        <dbReference type="Proteomes" id="UP001501585"/>
    </source>
</evidence>
<dbReference type="HAMAP" id="MF_01382">
    <property type="entry name" value="SecA"/>
    <property type="match status" value="1"/>
</dbReference>
<comment type="caution">
    <text evidence="16">The sequence shown here is derived from an EMBL/GenBank/DDBJ whole genome shotgun (WGS) entry which is preliminary data.</text>
</comment>
<keyword evidence="4 12" id="KW-1003">Cell membrane</keyword>
<dbReference type="SMART" id="SM00957">
    <property type="entry name" value="SecA_DEAD"/>
    <property type="match status" value="1"/>
</dbReference>
<protein>
    <recommendedName>
        <fullName evidence="12">Protein translocase subunit SecA</fullName>
        <ecNumber evidence="12">7.4.2.8</ecNumber>
    </recommendedName>
</protein>
<evidence type="ECO:0000256" key="3">
    <source>
        <dbReference type="ARBA" id="ARBA00022448"/>
    </source>
</evidence>
<dbReference type="PROSITE" id="PS51196">
    <property type="entry name" value="SECA_MOTOR_DEAD"/>
    <property type="match status" value="1"/>
</dbReference>
<keyword evidence="9 12" id="KW-1278">Translocase</keyword>
<dbReference type="CDD" id="cd17928">
    <property type="entry name" value="DEXDc_SecA"/>
    <property type="match status" value="1"/>
</dbReference>
<dbReference type="InterPro" id="IPR011115">
    <property type="entry name" value="SecA_DEAD"/>
</dbReference>
<dbReference type="PRINTS" id="PR00906">
    <property type="entry name" value="SECA"/>
</dbReference>
<evidence type="ECO:0000256" key="12">
    <source>
        <dbReference type="HAMAP-Rule" id="MF_01382"/>
    </source>
</evidence>
<comment type="similarity">
    <text evidence="2 12">Belongs to the SecA family.</text>
</comment>
<keyword evidence="6 12" id="KW-0547">Nucleotide-binding</keyword>
<dbReference type="Pfam" id="PF07516">
    <property type="entry name" value="SecA_SW"/>
    <property type="match status" value="1"/>
</dbReference>
<dbReference type="CDD" id="cd18803">
    <property type="entry name" value="SF2_C_secA"/>
    <property type="match status" value="1"/>
</dbReference>
<name>A0ABP5ENX1_9ACTN</name>
<dbReference type="Gene3D" id="1.10.3060.10">
    <property type="entry name" value="Helical scaffold and wing domains of SecA"/>
    <property type="match status" value="1"/>
</dbReference>
<dbReference type="Pfam" id="PF01043">
    <property type="entry name" value="SecA_PP_bind"/>
    <property type="match status" value="1"/>
</dbReference>
<dbReference type="InterPro" id="IPR036670">
    <property type="entry name" value="SecA_X-link_sf"/>
</dbReference>
<dbReference type="InterPro" id="IPR014018">
    <property type="entry name" value="SecA_motor_DEAD"/>
</dbReference>
<reference evidence="17" key="1">
    <citation type="journal article" date="2019" name="Int. J. Syst. Evol. Microbiol.">
        <title>The Global Catalogue of Microorganisms (GCM) 10K type strain sequencing project: providing services to taxonomists for standard genome sequencing and annotation.</title>
        <authorList>
            <consortium name="The Broad Institute Genomics Platform"/>
            <consortium name="The Broad Institute Genome Sequencing Center for Infectious Disease"/>
            <person name="Wu L."/>
            <person name="Ma J."/>
        </authorList>
    </citation>
    <scope>NUCLEOTIDE SEQUENCE [LARGE SCALE GENOMIC DNA]</scope>
    <source>
        <strain evidence="17">JCM 15313</strain>
    </source>
</reference>
<dbReference type="PROSITE" id="PS51192">
    <property type="entry name" value="HELICASE_ATP_BIND_1"/>
    <property type="match status" value="1"/>
</dbReference>